<keyword evidence="10" id="KW-1185">Reference proteome</keyword>
<organism evidence="9 10">
    <name type="scientific">Guopingia tenuis</name>
    <dbReference type="NCBI Taxonomy" id="2763656"/>
    <lineage>
        <taxon>Bacteria</taxon>
        <taxon>Bacillati</taxon>
        <taxon>Bacillota</taxon>
        <taxon>Clostridia</taxon>
        <taxon>Christensenellales</taxon>
        <taxon>Christensenellaceae</taxon>
        <taxon>Guopingia</taxon>
    </lineage>
</organism>
<evidence type="ECO:0000256" key="6">
    <source>
        <dbReference type="ARBA" id="ARBA00023049"/>
    </source>
</evidence>
<dbReference type="NCBIfam" id="TIGR00608">
    <property type="entry name" value="radc"/>
    <property type="match status" value="1"/>
</dbReference>
<evidence type="ECO:0000256" key="5">
    <source>
        <dbReference type="ARBA" id="ARBA00022833"/>
    </source>
</evidence>
<dbReference type="InterPro" id="IPR001405">
    <property type="entry name" value="UPF0758"/>
</dbReference>
<evidence type="ECO:0000256" key="7">
    <source>
        <dbReference type="RuleBase" id="RU003797"/>
    </source>
</evidence>
<dbReference type="Pfam" id="PF04002">
    <property type="entry name" value="RadC"/>
    <property type="match status" value="1"/>
</dbReference>
<evidence type="ECO:0000256" key="1">
    <source>
        <dbReference type="ARBA" id="ARBA00010243"/>
    </source>
</evidence>
<dbReference type="NCBIfam" id="NF000642">
    <property type="entry name" value="PRK00024.1"/>
    <property type="match status" value="1"/>
</dbReference>
<dbReference type="AlphaFoldDB" id="A0A926DLA3"/>
<dbReference type="GO" id="GO:0046872">
    <property type="term" value="F:metal ion binding"/>
    <property type="evidence" value="ECO:0007669"/>
    <property type="project" value="UniProtKB-KW"/>
</dbReference>
<comment type="caution">
    <text evidence="9">The sequence shown here is derived from an EMBL/GenBank/DDBJ whole genome shotgun (WGS) entry which is preliminary data.</text>
</comment>
<evidence type="ECO:0000256" key="2">
    <source>
        <dbReference type="ARBA" id="ARBA00022670"/>
    </source>
</evidence>
<feature type="domain" description="MPN" evidence="8">
    <location>
        <begin position="100"/>
        <end position="222"/>
    </location>
</feature>
<dbReference type="CDD" id="cd08071">
    <property type="entry name" value="MPN_DUF2466"/>
    <property type="match status" value="1"/>
</dbReference>
<keyword evidence="6" id="KW-0482">Metalloprotease</keyword>
<sequence length="252" mass="27831">MQEHDGHRARLKERFDKTRLLGFADHEVLELILFHSIPRRDTNPIAHALIREFGSLRGVLMAAPEDLCRVAGVGGQSARLLCLFAEVARRFFAEEALPISLQNTEDAVQYLAALFHGKINEHFYLFCLDTRYRILSEELVCEGSLSSAIVYPRKIAASALRHNAAHILIAHNHPGGDPTPSKSDIETTLAIVQALKAIGVDLADHLILGASAYYSFASQTLRENCPQVSLACAAQPVLSVPFPPKDSRKKED</sequence>
<dbReference type="Gene3D" id="1.10.150.20">
    <property type="entry name" value="5' to 3' exonuclease, C-terminal subdomain"/>
    <property type="match status" value="1"/>
</dbReference>
<gene>
    <name evidence="9" type="primary">radC</name>
    <name evidence="9" type="ORF">H8693_10265</name>
</gene>
<dbReference type="InterPro" id="IPR010994">
    <property type="entry name" value="RuvA_2-like"/>
</dbReference>
<evidence type="ECO:0000256" key="4">
    <source>
        <dbReference type="ARBA" id="ARBA00022801"/>
    </source>
</evidence>
<name>A0A926DLA3_9FIRM</name>
<dbReference type="GO" id="GO:0006508">
    <property type="term" value="P:proteolysis"/>
    <property type="evidence" value="ECO:0007669"/>
    <property type="project" value="UniProtKB-KW"/>
</dbReference>
<dbReference type="PANTHER" id="PTHR30471">
    <property type="entry name" value="DNA REPAIR PROTEIN RADC"/>
    <property type="match status" value="1"/>
</dbReference>
<dbReference type="GO" id="GO:0008237">
    <property type="term" value="F:metallopeptidase activity"/>
    <property type="evidence" value="ECO:0007669"/>
    <property type="project" value="UniProtKB-KW"/>
</dbReference>
<proteinExistence type="inferred from homology"/>
<protein>
    <submittedName>
        <fullName evidence="9">DNA repair protein RadC</fullName>
    </submittedName>
</protein>
<keyword evidence="4" id="KW-0378">Hydrolase</keyword>
<accession>A0A926DLA3</accession>
<dbReference type="SUPFAM" id="SSF47781">
    <property type="entry name" value="RuvA domain 2-like"/>
    <property type="match status" value="1"/>
</dbReference>
<keyword evidence="3" id="KW-0479">Metal-binding</keyword>
<evidence type="ECO:0000313" key="10">
    <source>
        <dbReference type="Proteomes" id="UP000617951"/>
    </source>
</evidence>
<evidence type="ECO:0000313" key="9">
    <source>
        <dbReference type="EMBL" id="MBC8539309.1"/>
    </source>
</evidence>
<keyword evidence="5" id="KW-0862">Zinc</keyword>
<reference evidence="9" key="1">
    <citation type="submission" date="2020-08" db="EMBL/GenBank/DDBJ databases">
        <title>Genome public.</title>
        <authorList>
            <person name="Liu C."/>
            <person name="Sun Q."/>
        </authorList>
    </citation>
    <scope>NUCLEOTIDE SEQUENCE</scope>
    <source>
        <strain evidence="9">NSJ-63</strain>
    </source>
</reference>
<keyword evidence="2" id="KW-0645">Protease</keyword>
<dbReference type="Gene3D" id="3.40.140.10">
    <property type="entry name" value="Cytidine Deaminase, domain 2"/>
    <property type="match status" value="1"/>
</dbReference>
<dbReference type="PROSITE" id="PS50249">
    <property type="entry name" value="MPN"/>
    <property type="match status" value="1"/>
</dbReference>
<dbReference type="RefSeq" id="WP_249280900.1">
    <property type="nucleotide sequence ID" value="NZ_JACRSS010000006.1"/>
</dbReference>
<comment type="similarity">
    <text evidence="1 7">Belongs to the UPF0758 family.</text>
</comment>
<dbReference type="Proteomes" id="UP000617951">
    <property type="component" value="Unassembled WGS sequence"/>
</dbReference>
<dbReference type="InterPro" id="IPR025657">
    <property type="entry name" value="RadC_JAB"/>
</dbReference>
<evidence type="ECO:0000259" key="8">
    <source>
        <dbReference type="PROSITE" id="PS50249"/>
    </source>
</evidence>
<dbReference type="InterPro" id="IPR037518">
    <property type="entry name" value="MPN"/>
</dbReference>
<evidence type="ECO:0000256" key="3">
    <source>
        <dbReference type="ARBA" id="ARBA00022723"/>
    </source>
</evidence>
<dbReference type="EMBL" id="JACRSS010000006">
    <property type="protein sequence ID" value="MBC8539309.1"/>
    <property type="molecule type" value="Genomic_DNA"/>
</dbReference>
<dbReference type="PANTHER" id="PTHR30471:SF3">
    <property type="entry name" value="UPF0758 PROTEIN YEES-RELATED"/>
    <property type="match status" value="1"/>
</dbReference>